<reference evidence="3 4" key="1">
    <citation type="submission" date="2016-10" db="EMBL/GenBank/DDBJ databases">
        <authorList>
            <person name="de Groot N.N."/>
        </authorList>
    </citation>
    <scope>NUCLEOTIDE SEQUENCE [LARGE SCALE GENOMIC DNA]</scope>
    <source>
        <strain evidence="3 4">CGMCC 1.6848</strain>
    </source>
</reference>
<name>A0A1I3CE60_9GAMM</name>
<dbReference type="EMBL" id="FOPY01000008">
    <property type="protein sequence ID" value="SFH72787.1"/>
    <property type="molecule type" value="Genomic_DNA"/>
</dbReference>
<accession>A0A1I3CE60</accession>
<dbReference type="Proteomes" id="UP000199040">
    <property type="component" value="Unassembled WGS sequence"/>
</dbReference>
<dbReference type="AlphaFoldDB" id="A0A1I3CE60"/>
<proteinExistence type="predicted"/>
<dbReference type="InterPro" id="IPR008503">
    <property type="entry name" value="Asp_endopeptidase"/>
</dbReference>
<protein>
    <submittedName>
        <fullName evidence="3">Uncharacterized conserved protein</fullName>
    </submittedName>
</protein>
<gene>
    <name evidence="3" type="ORF">SAMN04487959_108166</name>
</gene>
<dbReference type="PANTHER" id="PTHR38037">
    <property type="entry name" value="ZN_PROTEASE DOMAIN-CONTAINING PROTEIN"/>
    <property type="match status" value="1"/>
</dbReference>
<dbReference type="PROSITE" id="PS51257">
    <property type="entry name" value="PROKAR_LIPOPROTEIN"/>
    <property type="match status" value="1"/>
</dbReference>
<evidence type="ECO:0000256" key="1">
    <source>
        <dbReference type="SAM" id="MobiDB-lite"/>
    </source>
</evidence>
<dbReference type="InterPro" id="IPR021109">
    <property type="entry name" value="Peptidase_aspartic_dom_sf"/>
</dbReference>
<sequence length="283" mass="31491">MPIRRELLAASAGLLLLGGCALQPQSDEKDRLDHLLTRASFDDRIGDLESTLANACQVQEASRQGQQDRLERVGADVREIGSLVRALRADVETLQSDSNVVMPECPSSDIDALENKTLLGRTEWVGFPNIGTYLKARIDSGANTASLSAREITEFEREGEDWVRFKLALDEDAVAIDGARDKWVEAEVVRRVRIIQASGEESRPVISLLMELGPIKQNVEFTLNDRTHLDYPVLLGRRFMMDIALIDVAQSYLHERPEYPGGEPAEMAAEDEAGDRIDDDEDE</sequence>
<dbReference type="Pfam" id="PF05618">
    <property type="entry name" value="Zn_protease"/>
    <property type="match status" value="1"/>
</dbReference>
<organism evidence="3 4">
    <name type="scientific">Modicisalibacter xianhensis</name>
    <dbReference type="NCBI Taxonomy" id="442341"/>
    <lineage>
        <taxon>Bacteria</taxon>
        <taxon>Pseudomonadati</taxon>
        <taxon>Pseudomonadota</taxon>
        <taxon>Gammaproteobacteria</taxon>
        <taxon>Oceanospirillales</taxon>
        <taxon>Halomonadaceae</taxon>
        <taxon>Modicisalibacter</taxon>
    </lineage>
</organism>
<feature type="domain" description="Retropepsin-like aspartic endopeptidase" evidence="2">
    <location>
        <begin position="119"/>
        <end position="256"/>
    </location>
</feature>
<dbReference type="STRING" id="442341.SAMN04487959_108166"/>
<evidence type="ECO:0000313" key="4">
    <source>
        <dbReference type="Proteomes" id="UP000199040"/>
    </source>
</evidence>
<feature type="compositionally biased region" description="Acidic residues" evidence="1">
    <location>
        <begin position="268"/>
        <end position="283"/>
    </location>
</feature>
<evidence type="ECO:0000259" key="2">
    <source>
        <dbReference type="Pfam" id="PF05618"/>
    </source>
</evidence>
<keyword evidence="4" id="KW-1185">Reference proteome</keyword>
<dbReference type="SUPFAM" id="SSF50630">
    <property type="entry name" value="Acid proteases"/>
    <property type="match status" value="1"/>
</dbReference>
<evidence type="ECO:0000313" key="3">
    <source>
        <dbReference type="EMBL" id="SFH72787.1"/>
    </source>
</evidence>
<dbReference type="PANTHER" id="PTHR38037:SF2">
    <property type="entry name" value="ATP-DEPENDENT ZINC PROTEASE DOMAIN-CONTAINING PROTEIN-RELATED"/>
    <property type="match status" value="1"/>
</dbReference>
<dbReference type="Gene3D" id="2.40.70.10">
    <property type="entry name" value="Acid Proteases"/>
    <property type="match status" value="1"/>
</dbReference>
<feature type="region of interest" description="Disordered" evidence="1">
    <location>
        <begin position="256"/>
        <end position="283"/>
    </location>
</feature>